<name>A0AC35GWN2_9BILA</name>
<evidence type="ECO:0000313" key="1">
    <source>
        <dbReference type="Proteomes" id="UP000887580"/>
    </source>
</evidence>
<dbReference type="Proteomes" id="UP000887580">
    <property type="component" value="Unplaced"/>
</dbReference>
<protein>
    <submittedName>
        <fullName evidence="2">UDP-xylose and UDP-N-acetylglucosamine transporter</fullName>
    </submittedName>
</protein>
<reference evidence="2" key="1">
    <citation type="submission" date="2022-11" db="UniProtKB">
        <authorList>
            <consortium name="WormBaseParasite"/>
        </authorList>
    </citation>
    <scope>IDENTIFICATION</scope>
</reference>
<evidence type="ECO:0000313" key="2">
    <source>
        <dbReference type="WBParaSite" id="PS1159_v2.g9391.t1"/>
    </source>
</evidence>
<accession>A0AC35GWN2</accession>
<organism evidence="1 2">
    <name type="scientific">Panagrolaimus sp. PS1159</name>
    <dbReference type="NCBI Taxonomy" id="55785"/>
    <lineage>
        <taxon>Eukaryota</taxon>
        <taxon>Metazoa</taxon>
        <taxon>Ecdysozoa</taxon>
        <taxon>Nematoda</taxon>
        <taxon>Chromadorea</taxon>
        <taxon>Rhabditida</taxon>
        <taxon>Tylenchina</taxon>
        <taxon>Panagrolaimomorpha</taxon>
        <taxon>Panagrolaimoidea</taxon>
        <taxon>Panagrolaimidae</taxon>
        <taxon>Panagrolaimus</taxon>
    </lineage>
</organism>
<proteinExistence type="predicted"/>
<dbReference type="WBParaSite" id="PS1159_v2.g9391.t1">
    <property type="protein sequence ID" value="PS1159_v2.g9391.t1"/>
    <property type="gene ID" value="PS1159_v2.g9391"/>
</dbReference>
<sequence length="329" mass="37523">MATVCITNVLGGCAASMILMESLAKSGANPMHLVTFGSFILAPLIVLIQNPSILINRHIPLKSYFTIILCFFAVNVMNNQTLNFDVPVPLFIIFRSGTLLASVLLSYIMLGRVYSWKSILSVFTITFGIILFTLVSSNYQSPEENRIKFLWIDYFPWPRFFTGIIAQTLCLFLSAYMGIEQEKLFGRYGKHPDEMLFYVNTLSLPLFGFLWPEISKAISQFNIIKNFEITESITLPLLWIELIAACVFQIFCVRSVYKLTSVTSTLNVNMILALRKFISIFLSAYLFGNELNIYHFLATLMIIGGSFAYYDVFGLILQKYKQKYVKKNE</sequence>